<evidence type="ECO:0000313" key="2">
    <source>
        <dbReference type="EMBL" id="MET3655467.1"/>
    </source>
</evidence>
<gene>
    <name evidence="2" type="ORF">ABIC55_000551</name>
</gene>
<evidence type="ECO:0000313" key="3">
    <source>
        <dbReference type="Proteomes" id="UP001549104"/>
    </source>
</evidence>
<accession>A0ABV2K315</accession>
<reference evidence="2 3" key="1">
    <citation type="submission" date="2024-06" db="EMBL/GenBank/DDBJ databases">
        <title>Sorghum-associated microbial communities from plants grown in Nebraska, USA.</title>
        <authorList>
            <person name="Schachtman D."/>
        </authorList>
    </citation>
    <scope>NUCLEOTIDE SEQUENCE [LARGE SCALE GENOMIC DNA]</scope>
    <source>
        <strain evidence="2 3">1288</strain>
    </source>
</reference>
<keyword evidence="3" id="KW-1185">Reference proteome</keyword>
<dbReference type="Pfam" id="PF12389">
    <property type="entry name" value="Peptidase_M73"/>
    <property type="match status" value="1"/>
</dbReference>
<proteinExistence type="predicted"/>
<evidence type="ECO:0000256" key="1">
    <source>
        <dbReference type="SAM" id="Phobius"/>
    </source>
</evidence>
<dbReference type="InterPro" id="IPR022121">
    <property type="entry name" value="Peptidase_M73_camelysin"/>
</dbReference>
<organism evidence="2 3">
    <name type="scientific">Sporosarcina psychrophila</name>
    <name type="common">Bacillus psychrophilus</name>
    <dbReference type="NCBI Taxonomy" id="1476"/>
    <lineage>
        <taxon>Bacteria</taxon>
        <taxon>Bacillati</taxon>
        <taxon>Bacillota</taxon>
        <taxon>Bacilli</taxon>
        <taxon>Bacillales</taxon>
        <taxon>Caryophanaceae</taxon>
        <taxon>Sporosarcina</taxon>
    </lineage>
</organism>
<feature type="transmembrane region" description="Helical" evidence="1">
    <location>
        <begin position="7"/>
        <end position="29"/>
    </location>
</feature>
<dbReference type="RefSeq" id="WP_342539105.1">
    <property type="nucleotide sequence ID" value="NZ_JBEPME010000001.1"/>
</dbReference>
<comment type="caution">
    <text evidence="2">The sequence shown here is derived from an EMBL/GenBank/DDBJ whole genome shotgun (WGS) entry which is preliminary data.</text>
</comment>
<keyword evidence="1" id="KW-1133">Transmembrane helix</keyword>
<dbReference type="Proteomes" id="UP001549104">
    <property type="component" value="Unassembled WGS sequence"/>
</dbReference>
<keyword evidence="1" id="KW-0472">Membrane</keyword>
<protein>
    <submittedName>
        <fullName evidence="2">Spore coat-associated protein N</fullName>
    </submittedName>
</protein>
<keyword evidence="1" id="KW-0812">Transmembrane</keyword>
<sequence length="204" mass="22518">MGIKQKLAMGIATGALAVSMIGGGTYAYFNDVETSTNTFAAGTLDLSLKPETIIDVKNIKPGDWMNRDFTLKNDGTLDISKVLLKTEYSVTDKNGDNVENFGSHIRVNFMWNHDKSITGPWTGLDNVVYQTTLAELQGMTPDAVANKVFVPYLEEKGGLKAGNSDTLSVQFEFVENDKDQNEFQGDSLELKWTFDAQQTKGEKK</sequence>
<dbReference type="NCBIfam" id="TIGR04088">
    <property type="entry name" value="cognate_SipW"/>
    <property type="match status" value="1"/>
</dbReference>
<name>A0ABV2K315_SPOPS</name>
<dbReference type="EMBL" id="JBEPME010000001">
    <property type="protein sequence ID" value="MET3655467.1"/>
    <property type="molecule type" value="Genomic_DNA"/>
</dbReference>
<dbReference type="InterPro" id="IPR023833">
    <property type="entry name" value="Signal_pept_SipW-depend-type"/>
</dbReference>